<comment type="cofactor">
    <cofactor evidence="1">
        <name>Mg(2+)</name>
        <dbReference type="ChEBI" id="CHEBI:18420"/>
    </cofactor>
</comment>
<dbReference type="EC" id="1.2.7.11" evidence="12"/>
<reference evidence="12 13" key="1">
    <citation type="submission" date="2022-08" db="EMBL/GenBank/DDBJ databases">
        <title>Bacterial and archaeal communities from various locations to study Microbial Dark Matter (Phase II).</title>
        <authorList>
            <person name="Stepanauskas R."/>
        </authorList>
    </citation>
    <scope>NUCLEOTIDE SEQUENCE [LARGE SCALE GENOMIC DNA]</scope>
    <source>
        <strain evidence="12 13">PD1</strain>
    </source>
</reference>
<evidence type="ECO:0000313" key="12">
    <source>
        <dbReference type="EMBL" id="MCS3919982.1"/>
    </source>
</evidence>
<proteinExistence type="predicted"/>
<evidence type="ECO:0000256" key="7">
    <source>
        <dbReference type="ARBA" id="ARBA00023004"/>
    </source>
</evidence>
<dbReference type="Pfam" id="PF02775">
    <property type="entry name" value="TPP_enzyme_C"/>
    <property type="match status" value="1"/>
</dbReference>
<dbReference type="InterPro" id="IPR011896">
    <property type="entry name" value="OFOB"/>
</dbReference>
<dbReference type="RefSeq" id="WP_018195094.1">
    <property type="nucleotide sequence ID" value="NZ_CP130454.1"/>
</dbReference>
<organism evidence="12 13">
    <name type="scientific">Candidatus Fervidibacter sacchari</name>
    <dbReference type="NCBI Taxonomy" id="1448929"/>
    <lineage>
        <taxon>Bacteria</taxon>
        <taxon>Candidatus Fervidibacterota</taxon>
        <taxon>Candidatus Fervidibacter</taxon>
    </lineage>
</organism>
<dbReference type="CDD" id="cd03375">
    <property type="entry name" value="TPP_OGFOR"/>
    <property type="match status" value="1"/>
</dbReference>
<dbReference type="PANTHER" id="PTHR48084">
    <property type="entry name" value="2-OXOGLUTARATE OXIDOREDUCTASE SUBUNIT KORB-RELATED"/>
    <property type="match status" value="1"/>
</dbReference>
<gene>
    <name evidence="12" type="ORF">M2350_002399</name>
</gene>
<dbReference type="InterPro" id="IPR029061">
    <property type="entry name" value="THDP-binding"/>
</dbReference>
<evidence type="ECO:0000256" key="1">
    <source>
        <dbReference type="ARBA" id="ARBA00001946"/>
    </source>
</evidence>
<dbReference type="SUPFAM" id="SSF52518">
    <property type="entry name" value="Thiamin diphosphate-binding fold (THDP-binding)"/>
    <property type="match status" value="1"/>
</dbReference>
<evidence type="ECO:0000256" key="8">
    <source>
        <dbReference type="ARBA" id="ARBA00023014"/>
    </source>
</evidence>
<evidence type="ECO:0000256" key="4">
    <source>
        <dbReference type="ARBA" id="ARBA00022723"/>
    </source>
</evidence>
<evidence type="ECO:0000256" key="9">
    <source>
        <dbReference type="ARBA" id="ARBA00023052"/>
    </source>
</evidence>
<dbReference type="GO" id="GO:0047553">
    <property type="term" value="F:2-oxoglutarate synthase activity"/>
    <property type="evidence" value="ECO:0007669"/>
    <property type="project" value="UniProtKB-EC"/>
</dbReference>
<sequence length="284" mass="31441">MAVSAEIRERYKSDLKPIWCPGCGDFGVLTATFMALGNLGLNPEEVVIVSGIGCSGRFPAFTTAYGFHSLHGRTMPVALGVKAANPNLTVIAVGGDGDTLAIGGNHFMHACRRNINLTYLLLDNNLYALTKGQASPTTLPWQTTDSTPYGGYENYVEPCALAILYGATFVAREFSARARKLAEVIAQAIQHPGFALVHILSPCVTFFDTYDLYKQKVKELPPDYDPTDMHRAIQFATDIDTRWVGVLYRTVKPTFEERVQAIKEKAKQRYQGVTLQDMLNRRRV</sequence>
<evidence type="ECO:0000256" key="3">
    <source>
        <dbReference type="ARBA" id="ARBA00001966"/>
    </source>
</evidence>
<dbReference type="Pfam" id="PF12367">
    <property type="entry name" value="PFO_beta_C"/>
    <property type="match status" value="1"/>
</dbReference>
<dbReference type="InterPro" id="IPR051457">
    <property type="entry name" value="2-oxoacid:Fd_oxidoreductase"/>
</dbReference>
<name>A0ABT2EPX4_9BACT</name>
<keyword evidence="8" id="KW-0411">Iron-sulfur</keyword>
<dbReference type="InterPro" id="IPR032686">
    <property type="entry name" value="PFO_beta_C"/>
</dbReference>
<evidence type="ECO:0000259" key="10">
    <source>
        <dbReference type="Pfam" id="PF02775"/>
    </source>
</evidence>
<dbReference type="Proteomes" id="UP001204798">
    <property type="component" value="Unassembled WGS sequence"/>
</dbReference>
<keyword evidence="6 12" id="KW-0560">Oxidoreductase</keyword>
<feature type="domain" description="Pyruvate ferredoxin oxidoreductase beta subunit C-terminal" evidence="11">
    <location>
        <begin position="203"/>
        <end position="263"/>
    </location>
</feature>
<evidence type="ECO:0000256" key="6">
    <source>
        <dbReference type="ARBA" id="ARBA00023002"/>
    </source>
</evidence>
<comment type="caution">
    <text evidence="12">The sequence shown here is derived from an EMBL/GenBank/DDBJ whole genome shotgun (WGS) entry which is preliminary data.</text>
</comment>
<dbReference type="InterPro" id="IPR011766">
    <property type="entry name" value="TPP_enzyme_TPP-bd"/>
</dbReference>
<protein>
    <submittedName>
        <fullName evidence="12">2-oxoglutarate ferredoxin oxidoreductase subunit beta</fullName>
        <ecNumber evidence="12">1.2.7.11</ecNumber>
        <ecNumber evidence="12">1.2.7.3</ecNumber>
    </submittedName>
</protein>
<evidence type="ECO:0000256" key="5">
    <source>
        <dbReference type="ARBA" id="ARBA00022842"/>
    </source>
</evidence>
<evidence type="ECO:0000256" key="2">
    <source>
        <dbReference type="ARBA" id="ARBA00001964"/>
    </source>
</evidence>
<keyword evidence="5" id="KW-0460">Magnesium</keyword>
<dbReference type="PANTHER" id="PTHR48084:SF4">
    <property type="entry name" value="2-OXOGLUTARATE OXIDOREDUCTASE SUBUNIT KORB"/>
    <property type="match status" value="1"/>
</dbReference>
<comment type="cofactor">
    <cofactor evidence="2">
        <name>thiamine diphosphate</name>
        <dbReference type="ChEBI" id="CHEBI:58937"/>
    </cofactor>
</comment>
<evidence type="ECO:0000259" key="11">
    <source>
        <dbReference type="Pfam" id="PF12367"/>
    </source>
</evidence>
<dbReference type="NCBIfam" id="TIGR02177">
    <property type="entry name" value="PorB_KorB"/>
    <property type="match status" value="1"/>
</dbReference>
<comment type="cofactor">
    <cofactor evidence="3">
        <name>[4Fe-4S] cluster</name>
        <dbReference type="ChEBI" id="CHEBI:49883"/>
    </cofactor>
</comment>
<keyword evidence="4" id="KW-0479">Metal-binding</keyword>
<dbReference type="Gene3D" id="3.40.50.970">
    <property type="match status" value="1"/>
</dbReference>
<dbReference type="EMBL" id="JANUCP010000004">
    <property type="protein sequence ID" value="MCS3919982.1"/>
    <property type="molecule type" value="Genomic_DNA"/>
</dbReference>
<keyword evidence="7" id="KW-0408">Iron</keyword>
<dbReference type="EC" id="1.2.7.3" evidence="12"/>
<feature type="domain" description="Thiamine pyrophosphate enzyme TPP-binding" evidence="10">
    <location>
        <begin position="54"/>
        <end position="199"/>
    </location>
</feature>
<accession>A0ABT2EPX4</accession>
<keyword evidence="9" id="KW-0786">Thiamine pyrophosphate</keyword>
<keyword evidence="13" id="KW-1185">Reference proteome</keyword>
<evidence type="ECO:0000313" key="13">
    <source>
        <dbReference type="Proteomes" id="UP001204798"/>
    </source>
</evidence>